<dbReference type="PANTHER" id="PTHR43968">
    <property type="match status" value="1"/>
</dbReference>
<dbReference type="InterPro" id="IPR004045">
    <property type="entry name" value="Glutathione_S-Trfase_N"/>
</dbReference>
<dbReference type="InterPro" id="IPR036249">
    <property type="entry name" value="Thioredoxin-like_sf"/>
</dbReference>
<dbReference type="EMBL" id="JANIBM010000013">
    <property type="protein sequence ID" value="MCQ8181912.1"/>
    <property type="molecule type" value="Genomic_DNA"/>
</dbReference>
<dbReference type="PROSITE" id="PS51354">
    <property type="entry name" value="GLUTAREDOXIN_2"/>
    <property type="match status" value="1"/>
</dbReference>
<proteinExistence type="predicted"/>
<dbReference type="Gene3D" id="1.20.1050.10">
    <property type="match status" value="1"/>
</dbReference>
<dbReference type="InterPro" id="IPR036282">
    <property type="entry name" value="Glutathione-S-Trfase_C_sf"/>
</dbReference>
<feature type="domain" description="GST N-terminal" evidence="1">
    <location>
        <begin position="5"/>
        <end position="84"/>
    </location>
</feature>
<gene>
    <name evidence="2" type="ORF">NP603_12405</name>
</gene>
<protein>
    <submittedName>
        <fullName evidence="2">Glutathione S-transferase</fullName>
    </submittedName>
</protein>
<accession>A0ABT1UI44</accession>
<dbReference type="Pfam" id="PF13410">
    <property type="entry name" value="GST_C_2"/>
    <property type="match status" value="1"/>
</dbReference>
<dbReference type="Proteomes" id="UP001524569">
    <property type="component" value="Unassembled WGS sequence"/>
</dbReference>
<dbReference type="RefSeq" id="WP_256611198.1">
    <property type="nucleotide sequence ID" value="NZ_JANIBM010000013.1"/>
</dbReference>
<dbReference type="Pfam" id="PF13417">
    <property type="entry name" value="GST_N_3"/>
    <property type="match status" value="1"/>
</dbReference>
<dbReference type="CDD" id="cd03060">
    <property type="entry name" value="GST_N_Omega_like"/>
    <property type="match status" value="1"/>
</dbReference>
<evidence type="ECO:0000259" key="1">
    <source>
        <dbReference type="PROSITE" id="PS50404"/>
    </source>
</evidence>
<dbReference type="SUPFAM" id="SSF52833">
    <property type="entry name" value="Thioredoxin-like"/>
    <property type="match status" value="1"/>
</dbReference>
<dbReference type="CDD" id="cd03196">
    <property type="entry name" value="GST_C_5"/>
    <property type="match status" value="1"/>
</dbReference>
<keyword evidence="3" id="KW-1185">Reference proteome</keyword>
<comment type="caution">
    <text evidence="2">The sequence shown here is derived from an EMBL/GenBank/DDBJ whole genome shotgun (WGS) entry which is preliminary data.</text>
</comment>
<dbReference type="Gene3D" id="3.40.30.10">
    <property type="entry name" value="Glutaredoxin"/>
    <property type="match status" value="1"/>
</dbReference>
<dbReference type="SUPFAM" id="SSF47616">
    <property type="entry name" value="GST C-terminal domain-like"/>
    <property type="match status" value="1"/>
</dbReference>
<dbReference type="PROSITE" id="PS50404">
    <property type="entry name" value="GST_NTER"/>
    <property type="match status" value="1"/>
</dbReference>
<evidence type="ECO:0000313" key="3">
    <source>
        <dbReference type="Proteomes" id="UP001524569"/>
    </source>
</evidence>
<dbReference type="PANTHER" id="PTHR43968:SF14">
    <property type="entry name" value="GLUTATHIONE S-TRANSFERASE"/>
    <property type="match status" value="1"/>
</dbReference>
<name>A0ABT1UI44_9GAMM</name>
<reference evidence="2 3" key="1">
    <citation type="submission" date="2022-07" db="EMBL/GenBank/DDBJ databases">
        <title>Methylomonas rivi sp. nov., Methylomonas rosea sp. nov., Methylomonas aureus sp. nov. and Methylomonas subterranea sp. nov., four novel methanotrophs isolated from a freshwater creek and the deep terrestrial subsurface.</title>
        <authorList>
            <person name="Abin C."/>
            <person name="Sankaranarayanan K."/>
            <person name="Garner C."/>
            <person name="Sindelar R."/>
            <person name="Kotary K."/>
            <person name="Garner R."/>
            <person name="Barclay S."/>
            <person name="Lawson P."/>
            <person name="Krumholz L."/>
        </authorList>
    </citation>
    <scope>NUCLEOTIDE SEQUENCE [LARGE SCALE GENOMIC DNA]</scope>
    <source>
        <strain evidence="2 3">SURF-1</strain>
    </source>
</reference>
<evidence type="ECO:0000313" key="2">
    <source>
        <dbReference type="EMBL" id="MCQ8181912.1"/>
    </source>
</evidence>
<dbReference type="InterPro" id="IPR050983">
    <property type="entry name" value="GST_Omega/HSP26"/>
</dbReference>
<sequence>MTESSYPILYSFRRCPYAMRARLAIAATGICVVIREIELRAKPAEMLAISAKGTVPVLLLPDGQVIDESLDIMQWALAQNDPLGWLPASDKPDAERLIASNDGDFKYWLDRYKYADRYPEHPVEYYRQQGERFLVELEQRLQRNAGFCGEGFGLADAAILPFIRQFAAVDAAWFAASPYPALRAALQQFVESELFGKAMEKYPVWQATDAANFFGAHPDRSSLC</sequence>
<organism evidence="2 3">
    <name type="scientific">Methylomonas aurea</name>
    <dbReference type="NCBI Taxonomy" id="2952224"/>
    <lineage>
        <taxon>Bacteria</taxon>
        <taxon>Pseudomonadati</taxon>
        <taxon>Pseudomonadota</taxon>
        <taxon>Gammaproteobacteria</taxon>
        <taxon>Methylococcales</taxon>
        <taxon>Methylococcaceae</taxon>
        <taxon>Methylomonas</taxon>
    </lineage>
</organism>